<dbReference type="GO" id="GO:0030170">
    <property type="term" value="F:pyridoxal phosphate binding"/>
    <property type="evidence" value="ECO:0007669"/>
    <property type="project" value="InterPro"/>
</dbReference>
<dbReference type="SUPFAM" id="SSF53383">
    <property type="entry name" value="PLP-dependent transferases"/>
    <property type="match status" value="1"/>
</dbReference>
<organism evidence="8 9">
    <name type="scientific">Lactobacillus porci</name>
    <dbReference type="NCBI Taxonomy" id="2012477"/>
    <lineage>
        <taxon>Bacteria</taxon>
        <taxon>Bacillati</taxon>
        <taxon>Bacillota</taxon>
        <taxon>Bacilli</taxon>
        <taxon>Lactobacillales</taxon>
        <taxon>Lactobacillaceae</taxon>
        <taxon>Lactobacillus</taxon>
    </lineage>
</organism>
<dbReference type="PROSITE" id="PS00105">
    <property type="entry name" value="AA_TRANSFER_CLASS_1"/>
    <property type="match status" value="1"/>
</dbReference>
<dbReference type="RefSeq" id="WP_154546880.1">
    <property type="nucleotide sequence ID" value="NZ_VUMX01000001.1"/>
</dbReference>
<name>A0A6A8M944_9LACO</name>
<keyword evidence="4 6" id="KW-0808">Transferase</keyword>
<accession>A0A6A8M944</accession>
<gene>
    <name evidence="8" type="ORF">FYJ62_00800</name>
</gene>
<dbReference type="CDD" id="cd00609">
    <property type="entry name" value="AAT_like"/>
    <property type="match status" value="1"/>
</dbReference>
<dbReference type="EMBL" id="VUMX01000001">
    <property type="protein sequence ID" value="MST86225.1"/>
    <property type="molecule type" value="Genomic_DNA"/>
</dbReference>
<comment type="cofactor">
    <cofactor evidence="1 6">
        <name>pyridoxal 5'-phosphate</name>
        <dbReference type="ChEBI" id="CHEBI:597326"/>
    </cofactor>
</comment>
<dbReference type="Proteomes" id="UP000438120">
    <property type="component" value="Unassembled WGS sequence"/>
</dbReference>
<dbReference type="Pfam" id="PF00155">
    <property type="entry name" value="Aminotran_1_2"/>
    <property type="match status" value="1"/>
</dbReference>
<dbReference type="InterPro" id="IPR015424">
    <property type="entry name" value="PyrdxlP-dep_Trfase"/>
</dbReference>
<proteinExistence type="inferred from homology"/>
<protein>
    <recommendedName>
        <fullName evidence="6">Aminotransferase</fullName>
        <ecNumber evidence="6">2.6.1.-</ecNumber>
    </recommendedName>
</protein>
<dbReference type="EC" id="2.6.1.-" evidence="6"/>
<dbReference type="AlphaFoldDB" id="A0A6A8M944"/>
<evidence type="ECO:0000256" key="2">
    <source>
        <dbReference type="ARBA" id="ARBA00007441"/>
    </source>
</evidence>
<dbReference type="GO" id="GO:0006520">
    <property type="term" value="P:amino acid metabolic process"/>
    <property type="evidence" value="ECO:0007669"/>
    <property type="project" value="InterPro"/>
</dbReference>
<dbReference type="InterPro" id="IPR015421">
    <property type="entry name" value="PyrdxlP-dep_Trfase_major"/>
</dbReference>
<dbReference type="OrthoDB" id="9802328at2"/>
<dbReference type="Gene3D" id="3.90.1150.10">
    <property type="entry name" value="Aspartate Aminotransferase, domain 1"/>
    <property type="match status" value="1"/>
</dbReference>
<evidence type="ECO:0000313" key="8">
    <source>
        <dbReference type="EMBL" id="MST86225.1"/>
    </source>
</evidence>
<feature type="domain" description="Aminotransferase class I/classII large" evidence="7">
    <location>
        <begin position="32"/>
        <end position="381"/>
    </location>
</feature>
<keyword evidence="3 6" id="KW-0032">Aminotransferase</keyword>
<dbReference type="InterPro" id="IPR015422">
    <property type="entry name" value="PyrdxlP-dep_Trfase_small"/>
</dbReference>
<reference evidence="8 9" key="1">
    <citation type="submission" date="2019-08" db="EMBL/GenBank/DDBJ databases">
        <title>In-depth cultivation of the pig gut microbiome towards novel bacterial diversity and tailored functional studies.</title>
        <authorList>
            <person name="Wylensek D."/>
            <person name="Hitch T.C.A."/>
            <person name="Clavel T."/>
        </authorList>
    </citation>
    <scope>NUCLEOTIDE SEQUENCE [LARGE SCALE GENOMIC DNA]</scope>
    <source>
        <strain evidence="8 9">Bifido-178-WT-2B</strain>
    </source>
</reference>
<evidence type="ECO:0000259" key="7">
    <source>
        <dbReference type="Pfam" id="PF00155"/>
    </source>
</evidence>
<evidence type="ECO:0000256" key="1">
    <source>
        <dbReference type="ARBA" id="ARBA00001933"/>
    </source>
</evidence>
<comment type="caution">
    <text evidence="8">The sequence shown here is derived from an EMBL/GenBank/DDBJ whole genome shotgun (WGS) entry which is preliminary data.</text>
</comment>
<dbReference type="GO" id="GO:0008483">
    <property type="term" value="F:transaminase activity"/>
    <property type="evidence" value="ECO:0007669"/>
    <property type="project" value="UniProtKB-KW"/>
</dbReference>
<dbReference type="InterPro" id="IPR004839">
    <property type="entry name" value="Aminotransferase_I/II_large"/>
</dbReference>
<keyword evidence="5" id="KW-0663">Pyridoxal phosphate</keyword>
<dbReference type="Gene3D" id="3.40.640.10">
    <property type="entry name" value="Type I PLP-dependent aspartate aminotransferase-like (Major domain)"/>
    <property type="match status" value="1"/>
</dbReference>
<evidence type="ECO:0000313" key="9">
    <source>
        <dbReference type="Proteomes" id="UP000438120"/>
    </source>
</evidence>
<evidence type="ECO:0000256" key="4">
    <source>
        <dbReference type="ARBA" id="ARBA00022679"/>
    </source>
</evidence>
<dbReference type="InterPro" id="IPR004838">
    <property type="entry name" value="NHTrfase_class1_PyrdxlP-BS"/>
</dbReference>
<evidence type="ECO:0000256" key="6">
    <source>
        <dbReference type="RuleBase" id="RU000481"/>
    </source>
</evidence>
<keyword evidence="9" id="KW-1185">Reference proteome</keyword>
<evidence type="ECO:0000256" key="5">
    <source>
        <dbReference type="ARBA" id="ARBA00022898"/>
    </source>
</evidence>
<sequence length="393" mass="43670">MVDLTQHMHKGVTGVKSSAILNFTHYCGQYPDIVKFTVGEPDFNTPDHIKTAAIKGIVDNHSHYAPSNGTPGLREAAAAFLERRYGQHYEPSEIIATNGATEAIYTVMSAILNPGDVMAMPTPLFPLYIADASLEGAEVVQIDTSATDFKLTPAALQKVVDEYGDRLRVLVMNYPTNPTGVMYSQEELDALADVVRDRPTFVLCDEIYSELNYDQAHASMEKSLHDQVILLNGVSKSWAMTGYRIGIMAAPQAITDQLAKVHQFITTTEPWPMQDAAEEAFRNGDADAREMKAAFKERRDYLYQQLTEIGFKVIKPQGAFYIWAQIPAGLDQDDAKFVYALADQAHVGVCAGSWFAKGGHSWLRFSYATALDEIKEGVKRIRKFVEENRNDAN</sequence>
<dbReference type="PANTHER" id="PTHR46383:SF4">
    <property type="entry name" value="AMINOTRANSFERASE"/>
    <property type="match status" value="1"/>
</dbReference>
<comment type="similarity">
    <text evidence="2 6">Belongs to the class-I pyridoxal-phosphate-dependent aminotransferase family.</text>
</comment>
<dbReference type="PANTHER" id="PTHR46383">
    <property type="entry name" value="ASPARTATE AMINOTRANSFERASE"/>
    <property type="match status" value="1"/>
</dbReference>
<evidence type="ECO:0000256" key="3">
    <source>
        <dbReference type="ARBA" id="ARBA00022576"/>
    </source>
</evidence>
<dbReference type="InterPro" id="IPR050596">
    <property type="entry name" value="AspAT/PAT-like"/>
</dbReference>